<dbReference type="Pfam" id="PF12849">
    <property type="entry name" value="PBP_like_2"/>
    <property type="match status" value="1"/>
</dbReference>
<protein>
    <recommendedName>
        <fullName evidence="4">Phosphate-binding protein</fullName>
    </recommendedName>
</protein>
<dbReference type="SUPFAM" id="SSF53850">
    <property type="entry name" value="Periplasmic binding protein-like II"/>
    <property type="match status" value="1"/>
</dbReference>
<feature type="domain" description="PBP" evidence="7">
    <location>
        <begin position="54"/>
        <end position="352"/>
    </location>
</feature>
<evidence type="ECO:0000256" key="4">
    <source>
        <dbReference type="PIRNR" id="PIRNR002756"/>
    </source>
</evidence>
<evidence type="ECO:0000256" key="1">
    <source>
        <dbReference type="ARBA" id="ARBA00008725"/>
    </source>
</evidence>
<reference evidence="9" key="1">
    <citation type="journal article" date="2019" name="Int. J. Syst. Evol. Microbiol.">
        <title>The Global Catalogue of Microorganisms (GCM) 10K type strain sequencing project: providing services to taxonomists for standard genome sequencing and annotation.</title>
        <authorList>
            <consortium name="The Broad Institute Genomics Platform"/>
            <consortium name="The Broad Institute Genome Sequencing Center for Infectious Disease"/>
            <person name="Wu L."/>
            <person name="Ma J."/>
        </authorList>
    </citation>
    <scope>NUCLEOTIDE SEQUENCE [LARGE SCALE GENOMIC DNA]</scope>
    <source>
        <strain evidence="9">KCTC 33576</strain>
    </source>
</reference>
<keyword evidence="2 4" id="KW-0813">Transport</keyword>
<feature type="compositionally biased region" description="Low complexity" evidence="5">
    <location>
        <begin position="33"/>
        <end position="47"/>
    </location>
</feature>
<dbReference type="PANTHER" id="PTHR42996:SF1">
    <property type="entry name" value="PHOSPHATE-BINDING PROTEIN PSTS"/>
    <property type="match status" value="1"/>
</dbReference>
<evidence type="ECO:0000256" key="5">
    <source>
        <dbReference type="SAM" id="MobiDB-lite"/>
    </source>
</evidence>
<keyword evidence="9" id="KW-1185">Reference proteome</keyword>
<feature type="signal peptide" evidence="6">
    <location>
        <begin position="1"/>
        <end position="23"/>
    </location>
</feature>
<dbReference type="InterPro" id="IPR050962">
    <property type="entry name" value="Phosphate-bind_PstS"/>
</dbReference>
<dbReference type="Proteomes" id="UP001597391">
    <property type="component" value="Unassembled WGS sequence"/>
</dbReference>
<name>A0ABW5XJM9_9MICO</name>
<feature type="region of interest" description="Disordered" evidence="5">
    <location>
        <begin position="28"/>
        <end position="66"/>
    </location>
</feature>
<dbReference type="InterPro" id="IPR005673">
    <property type="entry name" value="ABC_phos-bd_PstS"/>
</dbReference>
<dbReference type="PROSITE" id="PS51257">
    <property type="entry name" value="PROKAR_LIPOPROTEIN"/>
    <property type="match status" value="1"/>
</dbReference>
<dbReference type="EMBL" id="JBHUOP010000006">
    <property type="protein sequence ID" value="MFD2841480.1"/>
    <property type="molecule type" value="Genomic_DNA"/>
</dbReference>
<dbReference type="PIRSF" id="PIRSF002756">
    <property type="entry name" value="PstS"/>
    <property type="match status" value="1"/>
</dbReference>
<evidence type="ECO:0000256" key="6">
    <source>
        <dbReference type="SAM" id="SignalP"/>
    </source>
</evidence>
<dbReference type="Gene3D" id="3.40.190.10">
    <property type="entry name" value="Periplasmic binding protein-like II"/>
    <property type="match status" value="2"/>
</dbReference>
<dbReference type="NCBIfam" id="TIGR00975">
    <property type="entry name" value="3a0107s03"/>
    <property type="match status" value="1"/>
</dbReference>
<dbReference type="CDD" id="cd13565">
    <property type="entry name" value="PBP2_PstS"/>
    <property type="match status" value="1"/>
</dbReference>
<comment type="caution">
    <text evidence="8">The sequence shown here is derived from an EMBL/GenBank/DDBJ whole genome shotgun (WGS) entry which is preliminary data.</text>
</comment>
<feature type="chain" id="PRO_5046008885" description="Phosphate-binding protein" evidence="6">
    <location>
        <begin position="24"/>
        <end position="386"/>
    </location>
</feature>
<dbReference type="RefSeq" id="WP_377467510.1">
    <property type="nucleotide sequence ID" value="NZ_JBHUOP010000006.1"/>
</dbReference>
<evidence type="ECO:0000259" key="7">
    <source>
        <dbReference type="Pfam" id="PF12849"/>
    </source>
</evidence>
<evidence type="ECO:0000256" key="2">
    <source>
        <dbReference type="ARBA" id="ARBA00022448"/>
    </source>
</evidence>
<evidence type="ECO:0000256" key="3">
    <source>
        <dbReference type="ARBA" id="ARBA00022592"/>
    </source>
</evidence>
<organism evidence="8 9">
    <name type="scientific">Populibacterium corticicola</name>
    <dbReference type="NCBI Taxonomy" id="1812826"/>
    <lineage>
        <taxon>Bacteria</taxon>
        <taxon>Bacillati</taxon>
        <taxon>Actinomycetota</taxon>
        <taxon>Actinomycetes</taxon>
        <taxon>Micrococcales</taxon>
        <taxon>Jonesiaceae</taxon>
        <taxon>Populibacterium</taxon>
    </lineage>
</organism>
<dbReference type="PANTHER" id="PTHR42996">
    <property type="entry name" value="PHOSPHATE-BINDING PROTEIN PSTS"/>
    <property type="match status" value="1"/>
</dbReference>
<keyword evidence="3 4" id="KW-0592">Phosphate transport</keyword>
<sequence length="386" mass="39287">MKNVKSRALAASALSGALVLALAACGSDAVPQEEPTSPAETSTTDAPTETDEPAAPEASGSIAGAGASSQEKAMEGWIATLTSVAPNLTVSYDPVGSGGGRTQFLSGAAQFAGSDSALKEEELAQAVDRCYGGEALELPLYISPIAVVYNLPSVDAEHINLDAETIANVFSGKITKWNDPAIAAQNEGVELPDLAIIPVNRSDESGTTENFTEYLEAASNGAWEHEASGDWPISGTQSGNGTSGMIDTVKGAEGTIGYADASRAGDLGTIALKVGENYVPFSAEAAAAVVDASPRAEGATDKRLVVELDRNTSAAGAYPLVLISYSVACSVYETAEEATNVKAFLNYVASTEGQAIAAQADVAGSAPISDTLRGEVTAAIDAITSK</sequence>
<feature type="compositionally biased region" description="Low complexity" evidence="5">
    <location>
        <begin position="55"/>
        <end position="66"/>
    </location>
</feature>
<proteinExistence type="inferred from homology"/>
<gene>
    <name evidence="8" type="primary">pstS</name>
    <name evidence="8" type="ORF">ACFSYH_13015</name>
</gene>
<comment type="similarity">
    <text evidence="1 4">Belongs to the PstS family.</text>
</comment>
<evidence type="ECO:0000313" key="8">
    <source>
        <dbReference type="EMBL" id="MFD2841480.1"/>
    </source>
</evidence>
<accession>A0ABW5XJM9</accession>
<keyword evidence="6" id="KW-0732">Signal</keyword>
<dbReference type="InterPro" id="IPR024370">
    <property type="entry name" value="PBP_domain"/>
</dbReference>
<evidence type="ECO:0000313" key="9">
    <source>
        <dbReference type="Proteomes" id="UP001597391"/>
    </source>
</evidence>